<dbReference type="EMBL" id="PXNQ02000001">
    <property type="protein sequence ID" value="RNF36058.1"/>
    <property type="molecule type" value="Genomic_DNA"/>
</dbReference>
<keyword evidence="3" id="KW-0238">DNA-binding</keyword>
<keyword evidence="2" id="KW-0680">Restriction system</keyword>
<dbReference type="InterPro" id="IPR044946">
    <property type="entry name" value="Restrct_endonuc_typeI_TRD_sf"/>
</dbReference>
<organism evidence="5 6">
    <name type="scientific">Paracoccus methylarcula</name>
    <dbReference type="NCBI Taxonomy" id="72022"/>
    <lineage>
        <taxon>Bacteria</taxon>
        <taxon>Pseudomonadati</taxon>
        <taxon>Pseudomonadota</taxon>
        <taxon>Alphaproteobacteria</taxon>
        <taxon>Rhodobacterales</taxon>
        <taxon>Paracoccaceae</taxon>
        <taxon>Paracoccus</taxon>
    </lineage>
</organism>
<evidence type="ECO:0000256" key="1">
    <source>
        <dbReference type="ARBA" id="ARBA00010923"/>
    </source>
</evidence>
<protein>
    <submittedName>
        <fullName evidence="5">Restriction endonuclease subunit S</fullName>
    </submittedName>
</protein>
<sequence>MRELPSGWVSARLADFCEVYQPPTISKSQLSSNGLYPVYGANGVIGRYDEYNHEDSQLLITCRGATCGSVNISEPKSWINGNAMVVQPNKNCAELKFAEYFFRGAADYSAIISGSAQPQITRQTLAPTLFPLPPLPEQRRIVRKLDTLTARTTTARTHLTAIKKLVERYKNRMIVKAYSGRLTRPDREYVASDKEGLWDIPDQWQWQTIGDVAEIQPCLTPVSEIQDLPHIAPDNIEKNTGKLLDYRTIGEDGVISAKHKFFKGQIVYSKIRPYLRKAVLSVFDGACSADMYPISVKSNCALKYLFYWLLSEDFSYFTSLSDGRTVLPKINMKQLNAAPVPWCEIDEQHEIVRRIETAFAKIDRLAAEAKKALKHTDRLDQRILAKAFAGELVPQDPNDEPAEILLARIRAERAAPKARRGRETRK</sequence>
<evidence type="ECO:0000313" key="6">
    <source>
        <dbReference type="Proteomes" id="UP000238137"/>
    </source>
</evidence>
<comment type="similarity">
    <text evidence="1">Belongs to the type-I restriction system S methylase family.</text>
</comment>
<accession>A0A422R1C8</accession>
<dbReference type="OrthoDB" id="164285at2"/>
<proteinExistence type="inferred from homology"/>
<feature type="domain" description="Type I restriction modification DNA specificity" evidence="4">
    <location>
        <begin position="201"/>
        <end position="364"/>
    </location>
</feature>
<keyword evidence="5" id="KW-0540">Nuclease</keyword>
<reference evidence="5" key="1">
    <citation type="submission" date="2018-05" db="EMBL/GenBank/DDBJ databases">
        <title>Reclassification of Methylarcula marina and Methylarcula terricola as Paracoccus methylarcula sp.nov., comb.nov. and Paracoccus terricola comb.nov.</title>
        <authorList>
            <person name="Shmareva M.N."/>
            <person name="Doronina N.V."/>
            <person name="Vasilenko O.V."/>
            <person name="Tarlachkov S.V."/>
            <person name="Trotsenko Y.A."/>
        </authorList>
    </citation>
    <scope>NUCLEOTIDE SEQUENCE [LARGE SCALE GENOMIC DNA]</scope>
    <source>
        <strain evidence="5">VKM B-2159</strain>
    </source>
</reference>
<feature type="domain" description="Type I restriction modification DNA specificity" evidence="4">
    <location>
        <begin position="5"/>
        <end position="160"/>
    </location>
</feature>
<dbReference type="GO" id="GO:0003677">
    <property type="term" value="F:DNA binding"/>
    <property type="evidence" value="ECO:0007669"/>
    <property type="project" value="UniProtKB-KW"/>
</dbReference>
<keyword evidence="6" id="KW-1185">Reference proteome</keyword>
<dbReference type="PANTHER" id="PTHR43140">
    <property type="entry name" value="TYPE-1 RESTRICTION ENZYME ECOKI SPECIFICITY PROTEIN"/>
    <property type="match status" value="1"/>
</dbReference>
<evidence type="ECO:0000259" key="4">
    <source>
        <dbReference type="Pfam" id="PF01420"/>
    </source>
</evidence>
<dbReference type="Proteomes" id="UP000238137">
    <property type="component" value="Unassembled WGS sequence"/>
</dbReference>
<dbReference type="PANTHER" id="PTHR43140:SF1">
    <property type="entry name" value="TYPE I RESTRICTION ENZYME ECOKI SPECIFICITY SUBUNIT"/>
    <property type="match status" value="1"/>
</dbReference>
<evidence type="ECO:0000313" key="5">
    <source>
        <dbReference type="EMBL" id="RNF36058.1"/>
    </source>
</evidence>
<dbReference type="RefSeq" id="WP_106689575.1">
    <property type="nucleotide sequence ID" value="NZ_PXNQ02000001.1"/>
</dbReference>
<evidence type="ECO:0000256" key="2">
    <source>
        <dbReference type="ARBA" id="ARBA00022747"/>
    </source>
</evidence>
<keyword evidence="5" id="KW-0255">Endonuclease</keyword>
<dbReference type="GO" id="GO:0004519">
    <property type="term" value="F:endonuclease activity"/>
    <property type="evidence" value="ECO:0007669"/>
    <property type="project" value="UniProtKB-KW"/>
</dbReference>
<name>A0A422R1C8_9RHOB</name>
<dbReference type="AlphaFoldDB" id="A0A422R1C8"/>
<comment type="caution">
    <text evidence="5">The sequence shown here is derived from an EMBL/GenBank/DDBJ whole genome shotgun (WGS) entry which is preliminary data.</text>
</comment>
<dbReference type="CDD" id="cd17266">
    <property type="entry name" value="RMtype1_S_Sau1132ORF3780P-TRD2-CR2_like"/>
    <property type="match status" value="1"/>
</dbReference>
<dbReference type="SUPFAM" id="SSF116734">
    <property type="entry name" value="DNA methylase specificity domain"/>
    <property type="match status" value="2"/>
</dbReference>
<dbReference type="InterPro" id="IPR000055">
    <property type="entry name" value="Restrct_endonuc_typeI_TRD"/>
</dbReference>
<keyword evidence="5" id="KW-0378">Hydrolase</keyword>
<gene>
    <name evidence="5" type="ORF">A7A09_001235</name>
</gene>
<dbReference type="CDD" id="cd16961">
    <property type="entry name" value="RMtype1_S_TRD-CR_like"/>
    <property type="match status" value="1"/>
</dbReference>
<dbReference type="InterPro" id="IPR051212">
    <property type="entry name" value="Type-I_RE_S_subunit"/>
</dbReference>
<dbReference type="GO" id="GO:0009307">
    <property type="term" value="P:DNA restriction-modification system"/>
    <property type="evidence" value="ECO:0007669"/>
    <property type="project" value="UniProtKB-KW"/>
</dbReference>
<dbReference type="Gene3D" id="3.90.220.20">
    <property type="entry name" value="DNA methylase specificity domains"/>
    <property type="match status" value="2"/>
</dbReference>
<dbReference type="Pfam" id="PF01420">
    <property type="entry name" value="Methylase_S"/>
    <property type="match status" value="2"/>
</dbReference>
<evidence type="ECO:0000256" key="3">
    <source>
        <dbReference type="ARBA" id="ARBA00023125"/>
    </source>
</evidence>